<dbReference type="AlphaFoldDB" id="A0A554X314"/>
<dbReference type="GO" id="GO:0005524">
    <property type="term" value="F:ATP binding"/>
    <property type="evidence" value="ECO:0007669"/>
    <property type="project" value="UniProtKB-UniRule"/>
</dbReference>
<keyword evidence="5 7" id="KW-0808">Transferase</keyword>
<evidence type="ECO:0000256" key="3">
    <source>
        <dbReference type="ARBA" id="ARBA00022840"/>
    </source>
</evidence>
<dbReference type="InterPro" id="IPR027417">
    <property type="entry name" value="P-loop_NTPase"/>
</dbReference>
<dbReference type="SUPFAM" id="SSF52540">
    <property type="entry name" value="P-loop containing nucleoside triphosphate hydrolases"/>
    <property type="match status" value="1"/>
</dbReference>
<protein>
    <recommendedName>
        <fullName evidence="5 6">Dephospho-CoA kinase</fullName>
        <ecNumber evidence="5 6">2.7.1.24</ecNumber>
    </recommendedName>
    <alternativeName>
        <fullName evidence="5">Dephosphocoenzyme A kinase</fullName>
    </alternativeName>
</protein>
<evidence type="ECO:0000313" key="8">
    <source>
        <dbReference type="Proteomes" id="UP000318542"/>
    </source>
</evidence>
<dbReference type="GO" id="GO:0004140">
    <property type="term" value="F:dephospho-CoA kinase activity"/>
    <property type="evidence" value="ECO:0007669"/>
    <property type="project" value="UniProtKB-UniRule"/>
</dbReference>
<keyword evidence="5" id="KW-0963">Cytoplasm</keyword>
<keyword evidence="4 5" id="KW-0173">Coenzyme A biosynthesis</keyword>
<evidence type="ECO:0000256" key="6">
    <source>
        <dbReference type="NCBIfam" id="TIGR00152"/>
    </source>
</evidence>
<dbReference type="InterPro" id="IPR001977">
    <property type="entry name" value="Depp_CoAkinase"/>
</dbReference>
<dbReference type="UniPathway" id="UPA00241">
    <property type="reaction ID" value="UER00356"/>
</dbReference>
<comment type="function">
    <text evidence="5">Catalyzes the phosphorylation of the 3'-hydroxyl group of dephosphocoenzyme A to form coenzyme A.</text>
</comment>
<organism evidence="7 8">
    <name type="scientific">Tepidimonas thermarum</name>
    <dbReference type="NCBI Taxonomy" id="335431"/>
    <lineage>
        <taxon>Bacteria</taxon>
        <taxon>Pseudomonadati</taxon>
        <taxon>Pseudomonadota</taxon>
        <taxon>Betaproteobacteria</taxon>
        <taxon>Burkholderiales</taxon>
        <taxon>Tepidimonas</taxon>
    </lineage>
</organism>
<proteinExistence type="inferred from homology"/>
<keyword evidence="2 5" id="KW-0547">Nucleotide-binding</keyword>
<comment type="subcellular location">
    <subcellularLocation>
        <location evidence="5">Cytoplasm</location>
    </subcellularLocation>
</comment>
<dbReference type="PROSITE" id="PS51219">
    <property type="entry name" value="DPCK"/>
    <property type="match status" value="1"/>
</dbReference>
<dbReference type="GO" id="GO:0015937">
    <property type="term" value="P:coenzyme A biosynthetic process"/>
    <property type="evidence" value="ECO:0007669"/>
    <property type="project" value="UniProtKB-UniRule"/>
</dbReference>
<comment type="pathway">
    <text evidence="5">Cofactor biosynthesis; coenzyme A biosynthesis; CoA from (R)-pantothenate: step 5/5.</text>
</comment>
<dbReference type="EMBL" id="VJOL01000015">
    <property type="protein sequence ID" value="TSE30234.1"/>
    <property type="molecule type" value="Genomic_DNA"/>
</dbReference>
<keyword evidence="5 7" id="KW-0418">Kinase</keyword>
<name>A0A554X314_9BURK</name>
<dbReference type="CDD" id="cd02022">
    <property type="entry name" value="DPCK"/>
    <property type="match status" value="1"/>
</dbReference>
<keyword evidence="3 5" id="KW-0067">ATP-binding</keyword>
<dbReference type="Proteomes" id="UP000318542">
    <property type="component" value="Unassembled WGS sequence"/>
</dbReference>
<sequence length="201" mass="21642">MAPPLRIGLTGGIGSGKSTVAAMLAELGAPVVDADALSRASTAPGGAAIEPIRRAFGADFITPAGALDRDRMRALVFADPQAKARLEAIIHPLVRTEIDRRVAACAADAIVLDLPLLVESDAWRTRCDRVWVVDCAPETQIRRVMARNGWPREQVLAVLAQQASRSQRLAAADVVIDNDGIDLDTLRARVRQAWERRGLPL</sequence>
<feature type="binding site" evidence="5">
    <location>
        <begin position="14"/>
        <end position="19"/>
    </location>
    <ligand>
        <name>ATP</name>
        <dbReference type="ChEBI" id="CHEBI:30616"/>
    </ligand>
</feature>
<dbReference type="GO" id="GO:0005737">
    <property type="term" value="C:cytoplasm"/>
    <property type="evidence" value="ECO:0007669"/>
    <property type="project" value="UniProtKB-SubCell"/>
</dbReference>
<dbReference type="Gene3D" id="3.40.50.300">
    <property type="entry name" value="P-loop containing nucleotide triphosphate hydrolases"/>
    <property type="match status" value="1"/>
</dbReference>
<comment type="catalytic activity">
    <reaction evidence="5">
        <text>3'-dephospho-CoA + ATP = ADP + CoA + H(+)</text>
        <dbReference type="Rhea" id="RHEA:18245"/>
        <dbReference type="ChEBI" id="CHEBI:15378"/>
        <dbReference type="ChEBI" id="CHEBI:30616"/>
        <dbReference type="ChEBI" id="CHEBI:57287"/>
        <dbReference type="ChEBI" id="CHEBI:57328"/>
        <dbReference type="ChEBI" id="CHEBI:456216"/>
        <dbReference type="EC" id="2.7.1.24"/>
    </reaction>
</comment>
<dbReference type="Pfam" id="PF01121">
    <property type="entry name" value="CoaE"/>
    <property type="match status" value="1"/>
</dbReference>
<dbReference type="OrthoDB" id="9812943at2"/>
<comment type="similarity">
    <text evidence="1 5">Belongs to the CoaE family.</text>
</comment>
<keyword evidence="8" id="KW-1185">Reference proteome</keyword>
<dbReference type="EC" id="2.7.1.24" evidence="5 6"/>
<evidence type="ECO:0000256" key="1">
    <source>
        <dbReference type="ARBA" id="ARBA00009018"/>
    </source>
</evidence>
<dbReference type="RefSeq" id="WP_143901680.1">
    <property type="nucleotide sequence ID" value="NZ_VJOL01000015.1"/>
</dbReference>
<evidence type="ECO:0000313" key="7">
    <source>
        <dbReference type="EMBL" id="TSE30234.1"/>
    </source>
</evidence>
<comment type="caution">
    <text evidence="7">The sequence shown here is derived from an EMBL/GenBank/DDBJ whole genome shotgun (WGS) entry which is preliminary data.</text>
</comment>
<accession>A0A554X314</accession>
<dbReference type="NCBIfam" id="TIGR00152">
    <property type="entry name" value="dephospho-CoA kinase"/>
    <property type="match status" value="1"/>
</dbReference>
<dbReference type="HAMAP" id="MF_00376">
    <property type="entry name" value="Dephospho_CoA_kinase"/>
    <property type="match status" value="1"/>
</dbReference>
<gene>
    <name evidence="5 7" type="primary">coaE</name>
    <name evidence="7" type="ORF">Tther_01076</name>
</gene>
<evidence type="ECO:0000256" key="4">
    <source>
        <dbReference type="ARBA" id="ARBA00022993"/>
    </source>
</evidence>
<evidence type="ECO:0000256" key="5">
    <source>
        <dbReference type="HAMAP-Rule" id="MF_00376"/>
    </source>
</evidence>
<dbReference type="PANTHER" id="PTHR10695">
    <property type="entry name" value="DEPHOSPHO-COA KINASE-RELATED"/>
    <property type="match status" value="1"/>
</dbReference>
<reference evidence="7 8" key="1">
    <citation type="submission" date="2019-07" db="EMBL/GenBank/DDBJ databases">
        <title>Tepidimonas thermarum AA-1 draft genome.</title>
        <authorList>
            <person name="Da Costa M.S."/>
            <person name="Froufe H.J.C."/>
            <person name="Egas C."/>
            <person name="Albuquerque L."/>
        </authorList>
    </citation>
    <scope>NUCLEOTIDE SEQUENCE [LARGE SCALE GENOMIC DNA]</scope>
    <source>
        <strain evidence="7 8">AA-1</strain>
    </source>
</reference>
<dbReference type="PANTHER" id="PTHR10695:SF46">
    <property type="entry name" value="BIFUNCTIONAL COENZYME A SYNTHASE-RELATED"/>
    <property type="match status" value="1"/>
</dbReference>
<evidence type="ECO:0000256" key="2">
    <source>
        <dbReference type="ARBA" id="ARBA00022741"/>
    </source>
</evidence>